<dbReference type="Pfam" id="PF19567">
    <property type="entry name" value="CpsB_CapC"/>
    <property type="match status" value="1"/>
</dbReference>
<accession>A0ABV2M714</accession>
<keyword evidence="3 6" id="KW-0378">Hydrolase</keyword>
<keyword evidence="7" id="KW-1185">Reference proteome</keyword>
<organism evidence="6 7">
    <name type="scientific">Blautia caecimuris</name>
    <dbReference type="NCBI Taxonomy" id="1796615"/>
    <lineage>
        <taxon>Bacteria</taxon>
        <taxon>Bacillati</taxon>
        <taxon>Bacillota</taxon>
        <taxon>Clostridia</taxon>
        <taxon>Lachnospirales</taxon>
        <taxon>Lachnospiraceae</taxon>
        <taxon>Blautia</taxon>
    </lineage>
</organism>
<evidence type="ECO:0000313" key="7">
    <source>
        <dbReference type="Proteomes" id="UP001549106"/>
    </source>
</evidence>
<dbReference type="Gene3D" id="3.20.20.140">
    <property type="entry name" value="Metal-dependent hydrolases"/>
    <property type="match status" value="1"/>
</dbReference>
<dbReference type="SUPFAM" id="SSF51556">
    <property type="entry name" value="Metallo-dependent hydrolases"/>
    <property type="match status" value="1"/>
</dbReference>
<proteinExistence type="inferred from homology"/>
<comment type="caution">
    <text evidence="6">The sequence shown here is derived from an EMBL/GenBank/DDBJ whole genome shotgun (WGS) entry which is preliminary data.</text>
</comment>
<evidence type="ECO:0000256" key="5">
    <source>
        <dbReference type="ARBA" id="ARBA00051722"/>
    </source>
</evidence>
<dbReference type="InterPro" id="IPR032466">
    <property type="entry name" value="Metal_Hydrolase"/>
</dbReference>
<evidence type="ECO:0000256" key="4">
    <source>
        <dbReference type="ARBA" id="ARBA00022912"/>
    </source>
</evidence>
<dbReference type="RefSeq" id="WP_147599044.1">
    <property type="nucleotide sequence ID" value="NZ_BAABXP010000003.1"/>
</dbReference>
<sequence>MQELGLYDIHCHIVPGVDDGAVNLEEAVKMVEAQYKQGIRTIIATPHFRKGMFEPSASEVKKQFQILRKTVWEINKDMRLYLGSELYASENMISQIKDKRAMPMAGSNYVLTELYEAITASQVRAYLGILISKGYRPVIAHAERYGCMRNDINFIEDMIEMGAYIQLNADSVIGKEGFALKRFCKKLLKSGNVHFVGSDCHGIKRRPSRIGEAYVYICRKFGQEYADEIFIYNPRRILEDARQKRAGTKKIV</sequence>
<comment type="similarity">
    <text evidence="1">Belongs to the metallo-dependent hydrolases superfamily. CpsB/CapC family.</text>
</comment>
<dbReference type="PANTHER" id="PTHR39181">
    <property type="entry name" value="TYROSINE-PROTEIN PHOSPHATASE YWQE"/>
    <property type="match status" value="1"/>
</dbReference>
<dbReference type="PIRSF" id="PIRSF016557">
    <property type="entry name" value="Caps_synth_CpsB"/>
    <property type="match status" value="1"/>
</dbReference>
<gene>
    <name evidence="6" type="ORF">ABID24_003525</name>
</gene>
<reference evidence="6 7" key="1">
    <citation type="submission" date="2024-06" db="EMBL/GenBank/DDBJ databases">
        <title>Genomic Encyclopedia of Type Strains, Phase IV (KMG-IV): sequencing the most valuable type-strain genomes for metagenomic binning, comparative biology and taxonomic classification.</title>
        <authorList>
            <person name="Goeker M."/>
        </authorList>
    </citation>
    <scope>NUCLEOTIDE SEQUENCE [LARGE SCALE GENOMIC DNA]</scope>
    <source>
        <strain evidence="6 7">DSM 29492</strain>
    </source>
</reference>
<dbReference type="InterPro" id="IPR016667">
    <property type="entry name" value="Caps_polysacc_synth_CpsB/CapC"/>
</dbReference>
<evidence type="ECO:0000256" key="3">
    <source>
        <dbReference type="ARBA" id="ARBA00022801"/>
    </source>
</evidence>
<dbReference type="EMBL" id="JBEPMJ010000043">
    <property type="protein sequence ID" value="MET3752255.1"/>
    <property type="molecule type" value="Genomic_DNA"/>
</dbReference>
<evidence type="ECO:0000313" key="6">
    <source>
        <dbReference type="EMBL" id="MET3752255.1"/>
    </source>
</evidence>
<name>A0ABV2M714_9FIRM</name>
<evidence type="ECO:0000256" key="2">
    <source>
        <dbReference type="ARBA" id="ARBA00013064"/>
    </source>
</evidence>
<keyword evidence="4" id="KW-0904">Protein phosphatase</keyword>
<dbReference type="GO" id="GO:0004725">
    <property type="term" value="F:protein tyrosine phosphatase activity"/>
    <property type="evidence" value="ECO:0007669"/>
    <property type="project" value="UniProtKB-EC"/>
</dbReference>
<dbReference type="Proteomes" id="UP001549106">
    <property type="component" value="Unassembled WGS sequence"/>
</dbReference>
<evidence type="ECO:0000256" key="1">
    <source>
        <dbReference type="ARBA" id="ARBA00005750"/>
    </source>
</evidence>
<dbReference type="PANTHER" id="PTHR39181:SF1">
    <property type="entry name" value="TYROSINE-PROTEIN PHOSPHATASE YWQE"/>
    <property type="match status" value="1"/>
</dbReference>
<dbReference type="EC" id="3.1.3.48" evidence="2"/>
<comment type="catalytic activity">
    <reaction evidence="5">
        <text>O-phospho-L-tyrosyl-[protein] + H2O = L-tyrosyl-[protein] + phosphate</text>
        <dbReference type="Rhea" id="RHEA:10684"/>
        <dbReference type="Rhea" id="RHEA-COMP:10136"/>
        <dbReference type="Rhea" id="RHEA-COMP:20101"/>
        <dbReference type="ChEBI" id="CHEBI:15377"/>
        <dbReference type="ChEBI" id="CHEBI:43474"/>
        <dbReference type="ChEBI" id="CHEBI:46858"/>
        <dbReference type="ChEBI" id="CHEBI:61978"/>
        <dbReference type="EC" id="3.1.3.48"/>
    </reaction>
</comment>
<protein>
    <recommendedName>
        <fullName evidence="2">protein-tyrosine-phosphatase</fullName>
        <ecNumber evidence="2">3.1.3.48</ecNumber>
    </recommendedName>
</protein>